<dbReference type="OrthoDB" id="669053at2"/>
<dbReference type="EMBL" id="QMFY01000018">
    <property type="protein sequence ID" value="RAV98413.1"/>
    <property type="molecule type" value="Genomic_DNA"/>
</dbReference>
<evidence type="ECO:0008006" key="4">
    <source>
        <dbReference type="Google" id="ProtNLM"/>
    </source>
</evidence>
<sequence>MKKVLIILFVFFYTALSAQDDIVVTKYPRSAGDSLRANYIKPFPDHFFLWPVIKQRKLAFELERITDGDRRVAFESNKPYSFGVGLYVFELALELAFAVPLDEQSKYIYGESSARDIQLNVLGKKWGSDLYYQKYSGFYINDGARKVASGTPFPQRPDITTRNYGVSINYTFNYNKFSFRSAYNYIERQLRSSGSFLLVSSLNSFRAAADSALLGQTYQSEFGIDSKIKSIQVTSLSLAPGYTYSLIYKGFFLNGALAVGPSHNWITYTPDDAKPKHDIRFNAYVSARIGLGYNGDYIFGGISFMSQANTAKFETARLSSANNLFKILIGYRFREFGVLKKRVWDIPKHLF</sequence>
<accession>A0A364XXX0</accession>
<gene>
    <name evidence="2" type="ORF">DQQ10_24105</name>
</gene>
<feature type="signal peptide" evidence="1">
    <location>
        <begin position="1"/>
        <end position="18"/>
    </location>
</feature>
<dbReference type="Pfam" id="PF14391">
    <property type="entry name" value="DUF4421"/>
    <property type="match status" value="1"/>
</dbReference>
<evidence type="ECO:0000256" key="1">
    <source>
        <dbReference type="SAM" id="SignalP"/>
    </source>
</evidence>
<comment type="caution">
    <text evidence="2">The sequence shown here is derived from an EMBL/GenBank/DDBJ whole genome shotgun (WGS) entry which is preliminary data.</text>
</comment>
<proteinExistence type="predicted"/>
<reference evidence="2 3" key="1">
    <citation type="submission" date="2018-06" db="EMBL/GenBank/DDBJ databases">
        <title>Chryseolinea flavus sp. nov., a member of the phylum Bacteroidetes isolated from soil.</title>
        <authorList>
            <person name="Li Y."/>
            <person name="Wang J."/>
        </authorList>
    </citation>
    <scope>NUCLEOTIDE SEQUENCE [LARGE SCALE GENOMIC DNA]</scope>
    <source>
        <strain evidence="2 3">SDU1-6</strain>
    </source>
</reference>
<dbReference type="AlphaFoldDB" id="A0A364XXX0"/>
<evidence type="ECO:0000313" key="3">
    <source>
        <dbReference type="Proteomes" id="UP000251889"/>
    </source>
</evidence>
<keyword evidence="3" id="KW-1185">Reference proteome</keyword>
<dbReference type="Proteomes" id="UP000251889">
    <property type="component" value="Unassembled WGS sequence"/>
</dbReference>
<organism evidence="2 3">
    <name type="scientific">Pseudochryseolinea flava</name>
    <dbReference type="NCBI Taxonomy" id="2059302"/>
    <lineage>
        <taxon>Bacteria</taxon>
        <taxon>Pseudomonadati</taxon>
        <taxon>Bacteroidota</taxon>
        <taxon>Cytophagia</taxon>
        <taxon>Cytophagales</taxon>
        <taxon>Fulvivirgaceae</taxon>
        <taxon>Pseudochryseolinea</taxon>
    </lineage>
</organism>
<feature type="chain" id="PRO_5016627786" description="DUF4421 domain-containing protein" evidence="1">
    <location>
        <begin position="19"/>
        <end position="351"/>
    </location>
</feature>
<evidence type="ECO:0000313" key="2">
    <source>
        <dbReference type="EMBL" id="RAV98413.1"/>
    </source>
</evidence>
<dbReference type="RefSeq" id="WP_112749498.1">
    <property type="nucleotide sequence ID" value="NZ_QMFY01000018.1"/>
</dbReference>
<keyword evidence="1" id="KW-0732">Signal</keyword>
<protein>
    <recommendedName>
        <fullName evidence="4">DUF4421 domain-containing protein</fullName>
    </recommendedName>
</protein>
<dbReference type="InterPro" id="IPR025535">
    <property type="entry name" value="DUF4421"/>
</dbReference>
<name>A0A364XXX0_9BACT</name>